<reference evidence="2" key="1">
    <citation type="journal article" date="2016" name="Sci. Rep.">
        <title>Molecular characterization of firefly nuptial gifts: a multi-omics approach sheds light on postcopulatory sexual selection.</title>
        <authorList>
            <person name="Al-Wathiqui N."/>
            <person name="Fallon T.R."/>
            <person name="South A."/>
            <person name="Weng J.K."/>
            <person name="Lewis S.M."/>
        </authorList>
    </citation>
    <scope>NUCLEOTIDE SEQUENCE</scope>
</reference>
<organism evidence="2">
    <name type="scientific">Photinus pyralis</name>
    <name type="common">Common eastern firefly</name>
    <name type="synonym">Lampyris pyralis</name>
    <dbReference type="NCBI Taxonomy" id="7054"/>
    <lineage>
        <taxon>Eukaryota</taxon>
        <taxon>Metazoa</taxon>
        <taxon>Ecdysozoa</taxon>
        <taxon>Arthropoda</taxon>
        <taxon>Hexapoda</taxon>
        <taxon>Insecta</taxon>
        <taxon>Pterygota</taxon>
        <taxon>Neoptera</taxon>
        <taxon>Endopterygota</taxon>
        <taxon>Coleoptera</taxon>
        <taxon>Polyphaga</taxon>
        <taxon>Elateriformia</taxon>
        <taxon>Elateroidea</taxon>
        <taxon>Lampyridae</taxon>
        <taxon>Lampyrinae</taxon>
        <taxon>Photinus</taxon>
    </lineage>
</organism>
<sequence>MDHAIQESERSLEGAANDTGDEVATSAKQRLVGLVDGEINQFEIGASNSVRDGLIKILEVAQKHREEEKGGFLTSPQGSVVGKQRLCEAKQAINGFFIEPLSHLD</sequence>
<accession>A0A1Y1K7C2</accession>
<dbReference type="AlphaFoldDB" id="A0A1Y1K7C2"/>
<dbReference type="EMBL" id="GEZM01093073">
    <property type="protein sequence ID" value="JAV56358.1"/>
    <property type="molecule type" value="Transcribed_RNA"/>
</dbReference>
<feature type="region of interest" description="Disordered" evidence="1">
    <location>
        <begin position="1"/>
        <end position="23"/>
    </location>
</feature>
<evidence type="ECO:0000313" key="2">
    <source>
        <dbReference type="EMBL" id="JAV56358.1"/>
    </source>
</evidence>
<evidence type="ECO:0000256" key="1">
    <source>
        <dbReference type="SAM" id="MobiDB-lite"/>
    </source>
</evidence>
<proteinExistence type="predicted"/>
<feature type="compositionally biased region" description="Basic and acidic residues" evidence="1">
    <location>
        <begin position="1"/>
        <end position="12"/>
    </location>
</feature>
<protein>
    <submittedName>
        <fullName evidence="2">Uncharacterized protein</fullName>
    </submittedName>
</protein>
<name>A0A1Y1K7C2_PHOPY</name>